<protein>
    <submittedName>
        <fullName evidence="1">Uncharacterized protein</fullName>
    </submittedName>
</protein>
<organism evidence="1 2">
    <name type="scientific">Halteria grandinella</name>
    <dbReference type="NCBI Taxonomy" id="5974"/>
    <lineage>
        <taxon>Eukaryota</taxon>
        <taxon>Sar</taxon>
        <taxon>Alveolata</taxon>
        <taxon>Ciliophora</taxon>
        <taxon>Intramacronucleata</taxon>
        <taxon>Spirotrichea</taxon>
        <taxon>Stichotrichia</taxon>
        <taxon>Sporadotrichida</taxon>
        <taxon>Halteriidae</taxon>
        <taxon>Halteria</taxon>
    </lineage>
</organism>
<dbReference type="AlphaFoldDB" id="A0A8J8P4A0"/>
<dbReference type="EMBL" id="RRYP01001561">
    <property type="protein sequence ID" value="TNV85770.1"/>
    <property type="molecule type" value="Genomic_DNA"/>
</dbReference>
<sequence length="81" mass="9703">MKGNYQIYYYLDAHFKVCSGIVHHSRNYSGPLLPRLNFNPDELLDVINHRAQVWQSWQDYHCKLLLYLFQLQISFSIKNSI</sequence>
<reference evidence="1" key="1">
    <citation type="submission" date="2019-06" db="EMBL/GenBank/DDBJ databases">
        <authorList>
            <person name="Zheng W."/>
        </authorList>
    </citation>
    <scope>NUCLEOTIDE SEQUENCE</scope>
    <source>
        <strain evidence="1">QDHG01</strain>
    </source>
</reference>
<evidence type="ECO:0000313" key="1">
    <source>
        <dbReference type="EMBL" id="TNV85770.1"/>
    </source>
</evidence>
<name>A0A8J8P4A0_HALGN</name>
<dbReference type="Proteomes" id="UP000785679">
    <property type="component" value="Unassembled WGS sequence"/>
</dbReference>
<accession>A0A8J8P4A0</accession>
<gene>
    <name evidence="1" type="ORF">FGO68_gene8793</name>
</gene>
<comment type="caution">
    <text evidence="1">The sequence shown here is derived from an EMBL/GenBank/DDBJ whole genome shotgun (WGS) entry which is preliminary data.</text>
</comment>
<proteinExistence type="predicted"/>
<evidence type="ECO:0000313" key="2">
    <source>
        <dbReference type="Proteomes" id="UP000785679"/>
    </source>
</evidence>
<keyword evidence="2" id="KW-1185">Reference proteome</keyword>